<feature type="domain" description="C-type lectin" evidence="5">
    <location>
        <begin position="68"/>
        <end position="176"/>
    </location>
</feature>
<organism evidence="6 7">
    <name type="scientific">Cyprinus carpio</name>
    <name type="common">Common carp</name>
    <dbReference type="NCBI Taxonomy" id="7962"/>
    <lineage>
        <taxon>Eukaryota</taxon>
        <taxon>Metazoa</taxon>
        <taxon>Chordata</taxon>
        <taxon>Craniata</taxon>
        <taxon>Vertebrata</taxon>
        <taxon>Euteleostomi</taxon>
        <taxon>Actinopterygii</taxon>
        <taxon>Neopterygii</taxon>
        <taxon>Teleostei</taxon>
        <taxon>Ostariophysi</taxon>
        <taxon>Cypriniformes</taxon>
        <taxon>Cyprinidae</taxon>
        <taxon>Cyprininae</taxon>
        <taxon>Cyprinus</taxon>
    </lineage>
</organism>
<keyword evidence="4" id="KW-0732">Signal</keyword>
<dbReference type="InterPro" id="IPR016187">
    <property type="entry name" value="CTDL_fold"/>
</dbReference>
<dbReference type="InterPro" id="IPR050111">
    <property type="entry name" value="C-type_lectin/snaclec_domain"/>
</dbReference>
<name>A0A8C2D731_CYPCA</name>
<evidence type="ECO:0000313" key="6">
    <source>
        <dbReference type="Ensembl" id="ENSCCRP00020021709.1"/>
    </source>
</evidence>
<feature type="coiled-coil region" evidence="3">
    <location>
        <begin position="20"/>
        <end position="47"/>
    </location>
</feature>
<evidence type="ECO:0000256" key="3">
    <source>
        <dbReference type="SAM" id="Coils"/>
    </source>
</evidence>
<dbReference type="InterPro" id="IPR001304">
    <property type="entry name" value="C-type_lectin-like"/>
</dbReference>
<dbReference type="SUPFAM" id="SSF56436">
    <property type="entry name" value="C-type lectin-like"/>
    <property type="match status" value="1"/>
</dbReference>
<protein>
    <recommendedName>
        <fullName evidence="5">C-type lectin domain-containing protein</fullName>
    </recommendedName>
</protein>
<dbReference type="PANTHER" id="PTHR22803">
    <property type="entry name" value="MANNOSE, PHOSPHOLIPASE, LECTIN RECEPTOR RELATED"/>
    <property type="match status" value="1"/>
</dbReference>
<keyword evidence="1" id="KW-0430">Lectin</keyword>
<dbReference type="InterPro" id="IPR016186">
    <property type="entry name" value="C-type_lectin-like/link_sf"/>
</dbReference>
<dbReference type="InterPro" id="IPR033989">
    <property type="entry name" value="CD209-like_CTLD"/>
</dbReference>
<keyword evidence="3" id="KW-0175">Coiled coil</keyword>
<dbReference type="PROSITE" id="PS00615">
    <property type="entry name" value="C_TYPE_LECTIN_1"/>
    <property type="match status" value="1"/>
</dbReference>
<dbReference type="GO" id="GO:0030246">
    <property type="term" value="F:carbohydrate binding"/>
    <property type="evidence" value="ECO:0007669"/>
    <property type="project" value="UniProtKB-KW"/>
</dbReference>
<dbReference type="InterPro" id="IPR018378">
    <property type="entry name" value="C-type_lectin_CS"/>
</dbReference>
<dbReference type="CDD" id="cd03590">
    <property type="entry name" value="CLECT_DC-SIGN_like"/>
    <property type="match status" value="1"/>
</dbReference>
<proteinExistence type="predicted"/>
<evidence type="ECO:0000256" key="1">
    <source>
        <dbReference type="ARBA" id="ARBA00022734"/>
    </source>
</evidence>
<reference evidence="6" key="1">
    <citation type="submission" date="2025-08" db="UniProtKB">
        <authorList>
            <consortium name="Ensembl"/>
        </authorList>
    </citation>
    <scope>IDENTIFICATION</scope>
</reference>
<evidence type="ECO:0000259" key="5">
    <source>
        <dbReference type="PROSITE" id="PS50041"/>
    </source>
</evidence>
<accession>A0A8C2D731</accession>
<feature type="signal peptide" evidence="4">
    <location>
        <begin position="1"/>
        <end position="19"/>
    </location>
</feature>
<dbReference type="SMART" id="SM00034">
    <property type="entry name" value="CLECT"/>
    <property type="match status" value="1"/>
</dbReference>
<dbReference type="PROSITE" id="PS50041">
    <property type="entry name" value="C_TYPE_LECTIN_2"/>
    <property type="match status" value="1"/>
</dbReference>
<dbReference type="AlphaFoldDB" id="A0A8C2D731"/>
<keyword evidence="2" id="KW-1015">Disulfide bond</keyword>
<feature type="chain" id="PRO_5046528763" description="C-type lectin domain-containing protein" evidence="4">
    <location>
        <begin position="20"/>
        <end position="181"/>
    </location>
</feature>
<dbReference type="Ensembl" id="ENSCCRT00020023846.1">
    <property type="protein sequence ID" value="ENSCCRP00020021709.1"/>
    <property type="gene ID" value="ENSCCRG00020010161.1"/>
</dbReference>
<dbReference type="Proteomes" id="UP000694701">
    <property type="component" value="Unplaced"/>
</dbReference>
<evidence type="ECO:0000256" key="2">
    <source>
        <dbReference type="ARBA" id="ARBA00023157"/>
    </source>
</evidence>
<sequence>MCVLLLTAVLVLCVTFTQERQQFISTTENLTRERDQLKHEKNDLQSSLGKLPAKILIDDREKLKHILYFISSEKKSWTESRRYCRERAADLIIINNTEEQNYVKNISGGSEVWIGLTDIEVEDTWKWVDGSNMTLPGFWVPGEPNSHHGKEEDCAITRSSGWVDISCDSTSKWICEKNIFK</sequence>
<evidence type="ECO:0000256" key="4">
    <source>
        <dbReference type="SAM" id="SignalP"/>
    </source>
</evidence>
<evidence type="ECO:0000313" key="7">
    <source>
        <dbReference type="Proteomes" id="UP000694701"/>
    </source>
</evidence>
<dbReference type="Pfam" id="PF00059">
    <property type="entry name" value="Lectin_C"/>
    <property type="match status" value="1"/>
</dbReference>
<dbReference type="Gene3D" id="3.10.100.10">
    <property type="entry name" value="Mannose-Binding Protein A, subunit A"/>
    <property type="match status" value="1"/>
</dbReference>